<feature type="domain" description="Protein kinase" evidence="5">
    <location>
        <begin position="18"/>
        <end position="301"/>
    </location>
</feature>
<proteinExistence type="predicted"/>
<dbReference type="PROSITE" id="PS00108">
    <property type="entry name" value="PROTEIN_KINASE_ST"/>
    <property type="match status" value="1"/>
</dbReference>
<evidence type="ECO:0000256" key="2">
    <source>
        <dbReference type="ARBA" id="ARBA00022741"/>
    </source>
</evidence>
<dbReference type="Proteomes" id="UP000007797">
    <property type="component" value="Unassembled WGS sequence"/>
</dbReference>
<dbReference type="PROSITE" id="PS50011">
    <property type="entry name" value="PROTEIN_KINASE_DOM"/>
    <property type="match status" value="1"/>
</dbReference>
<dbReference type="GO" id="GO:0004674">
    <property type="term" value="F:protein serine/threonine kinase activity"/>
    <property type="evidence" value="ECO:0007669"/>
    <property type="project" value="InterPro"/>
</dbReference>
<dbReference type="GO" id="GO:0042594">
    <property type="term" value="P:response to starvation"/>
    <property type="evidence" value="ECO:0007669"/>
    <property type="project" value="TreeGrafter"/>
</dbReference>
<dbReference type="PANTHER" id="PTHR24348:SF22">
    <property type="entry name" value="NON-SPECIFIC SERINE_THREONINE PROTEIN KINASE"/>
    <property type="match status" value="1"/>
</dbReference>
<keyword evidence="2" id="KW-0547">Nucleotide-binding</keyword>
<sequence>MLEITSPRNLGLSDKRVYVGEQPIGSGGQGLVYRGVGFEHGKPLMEVAVKHCDRVTTIMNEFKLMKDIDHPNIIKYYDWDLHKDGRSFLVMERLDMSLDKLFITQDEQQLSNVSSLSLLSSSSSTSSSSSADSTSTIPFAIKLTDTVVKKITYALLSGVAHLHRNGILHRDIKPSNILISKQGIKISDFGFSRHTSHSSSANAAGHVFHTSPARLRTRIRPTYVQSDDMWSVGVTLMELGQLDIITMQQFTHIQDKKNLNNPRVFPEFEKEKLSVLKEIIEKCFGGVHSAAELLVQYQDYFGSIPNQSSDNFWENFNEREGDYDRAETPQFTGSTKISLTTFQLATSFDDISTSSTYLLLQHKAFKDKPEPGTFIQPKQNSVTKVVNSLPF</sequence>
<evidence type="ECO:0000259" key="5">
    <source>
        <dbReference type="PROSITE" id="PS50011"/>
    </source>
</evidence>
<keyword evidence="4" id="KW-0067">ATP-binding</keyword>
<dbReference type="CDD" id="cd00180">
    <property type="entry name" value="PKc"/>
    <property type="match status" value="1"/>
</dbReference>
<dbReference type="InterPro" id="IPR045269">
    <property type="entry name" value="Atg1-like"/>
</dbReference>
<organism evidence="6 7">
    <name type="scientific">Cavenderia fasciculata</name>
    <name type="common">Slime mold</name>
    <name type="synonym">Dictyostelium fasciculatum</name>
    <dbReference type="NCBI Taxonomy" id="261658"/>
    <lineage>
        <taxon>Eukaryota</taxon>
        <taxon>Amoebozoa</taxon>
        <taxon>Evosea</taxon>
        <taxon>Eumycetozoa</taxon>
        <taxon>Dictyostelia</taxon>
        <taxon>Acytosteliales</taxon>
        <taxon>Cavenderiaceae</taxon>
        <taxon>Cavenderia</taxon>
    </lineage>
</organism>
<dbReference type="GO" id="GO:0005776">
    <property type="term" value="C:autophagosome"/>
    <property type="evidence" value="ECO:0007669"/>
    <property type="project" value="TreeGrafter"/>
</dbReference>
<dbReference type="OrthoDB" id="4062651at2759"/>
<dbReference type="InterPro" id="IPR011009">
    <property type="entry name" value="Kinase-like_dom_sf"/>
</dbReference>
<dbReference type="GO" id="GO:0000422">
    <property type="term" value="P:autophagy of mitochondrion"/>
    <property type="evidence" value="ECO:0007669"/>
    <property type="project" value="TreeGrafter"/>
</dbReference>
<gene>
    <name evidence="6" type="ORF">DFA_00392</name>
</gene>
<keyword evidence="1" id="KW-0808">Transferase</keyword>
<dbReference type="GO" id="GO:0061709">
    <property type="term" value="P:reticulophagy"/>
    <property type="evidence" value="ECO:0007669"/>
    <property type="project" value="TreeGrafter"/>
</dbReference>
<dbReference type="GO" id="GO:0000045">
    <property type="term" value="P:autophagosome assembly"/>
    <property type="evidence" value="ECO:0007669"/>
    <property type="project" value="TreeGrafter"/>
</dbReference>
<reference evidence="7" key="1">
    <citation type="journal article" date="2011" name="Genome Res.">
        <title>Phylogeny-wide analysis of social amoeba genomes highlights ancient origins for complex intercellular communication.</title>
        <authorList>
            <person name="Heidel A.J."/>
            <person name="Lawal H.M."/>
            <person name="Felder M."/>
            <person name="Schilde C."/>
            <person name="Helps N.R."/>
            <person name="Tunggal B."/>
            <person name="Rivero F."/>
            <person name="John U."/>
            <person name="Schleicher M."/>
            <person name="Eichinger L."/>
            <person name="Platzer M."/>
            <person name="Noegel A.A."/>
            <person name="Schaap P."/>
            <person name="Gloeckner G."/>
        </authorList>
    </citation>
    <scope>NUCLEOTIDE SEQUENCE [LARGE SCALE GENOMIC DNA]</scope>
    <source>
        <strain evidence="7">SH3</strain>
    </source>
</reference>
<dbReference type="SMART" id="SM00220">
    <property type="entry name" value="S_TKc"/>
    <property type="match status" value="1"/>
</dbReference>
<accession>F4PRN2</accession>
<protein>
    <recommendedName>
        <fullName evidence="5">Protein kinase domain-containing protein</fullName>
    </recommendedName>
</protein>
<name>F4PRN2_CACFS</name>
<dbReference type="GO" id="GO:0010506">
    <property type="term" value="P:regulation of autophagy"/>
    <property type="evidence" value="ECO:0007669"/>
    <property type="project" value="InterPro"/>
</dbReference>
<dbReference type="EMBL" id="GL883010">
    <property type="protein sequence ID" value="EGG20531.1"/>
    <property type="molecule type" value="Genomic_DNA"/>
</dbReference>
<dbReference type="AlphaFoldDB" id="F4PRN2"/>
<keyword evidence="7" id="KW-1185">Reference proteome</keyword>
<dbReference type="Gene3D" id="3.30.200.20">
    <property type="entry name" value="Phosphorylase Kinase, domain 1"/>
    <property type="match status" value="1"/>
</dbReference>
<dbReference type="GO" id="GO:0005829">
    <property type="term" value="C:cytosol"/>
    <property type="evidence" value="ECO:0007669"/>
    <property type="project" value="TreeGrafter"/>
</dbReference>
<dbReference type="Pfam" id="PF00069">
    <property type="entry name" value="Pkinase"/>
    <property type="match status" value="1"/>
</dbReference>
<dbReference type="STRING" id="1054147.F4PRN2"/>
<dbReference type="KEGG" id="dfa:DFA_00392"/>
<evidence type="ECO:0000313" key="7">
    <source>
        <dbReference type="Proteomes" id="UP000007797"/>
    </source>
</evidence>
<dbReference type="InterPro" id="IPR000719">
    <property type="entry name" value="Prot_kinase_dom"/>
</dbReference>
<dbReference type="GeneID" id="14872595"/>
<evidence type="ECO:0000256" key="3">
    <source>
        <dbReference type="ARBA" id="ARBA00022777"/>
    </source>
</evidence>
<dbReference type="GO" id="GO:0005524">
    <property type="term" value="F:ATP binding"/>
    <property type="evidence" value="ECO:0007669"/>
    <property type="project" value="UniProtKB-KW"/>
</dbReference>
<dbReference type="GO" id="GO:0034727">
    <property type="term" value="P:piecemeal microautophagy of the nucleus"/>
    <property type="evidence" value="ECO:0007669"/>
    <property type="project" value="TreeGrafter"/>
</dbReference>
<evidence type="ECO:0000256" key="1">
    <source>
        <dbReference type="ARBA" id="ARBA00022679"/>
    </source>
</evidence>
<dbReference type="SUPFAM" id="SSF56112">
    <property type="entry name" value="Protein kinase-like (PK-like)"/>
    <property type="match status" value="1"/>
</dbReference>
<dbReference type="InterPro" id="IPR008271">
    <property type="entry name" value="Ser/Thr_kinase_AS"/>
</dbReference>
<evidence type="ECO:0000256" key="4">
    <source>
        <dbReference type="ARBA" id="ARBA00022840"/>
    </source>
</evidence>
<dbReference type="PANTHER" id="PTHR24348">
    <property type="entry name" value="SERINE/THREONINE-PROTEIN KINASE UNC-51-RELATED"/>
    <property type="match status" value="1"/>
</dbReference>
<evidence type="ECO:0000313" key="6">
    <source>
        <dbReference type="EMBL" id="EGG20531.1"/>
    </source>
</evidence>
<keyword evidence="3" id="KW-0418">Kinase</keyword>
<dbReference type="Gene3D" id="1.10.510.10">
    <property type="entry name" value="Transferase(Phosphotransferase) domain 1"/>
    <property type="match status" value="1"/>
</dbReference>
<dbReference type="GO" id="GO:0034045">
    <property type="term" value="C:phagophore assembly site membrane"/>
    <property type="evidence" value="ECO:0007669"/>
    <property type="project" value="TreeGrafter"/>
</dbReference>
<dbReference type="RefSeq" id="XP_004358381.1">
    <property type="nucleotide sequence ID" value="XM_004358324.1"/>
</dbReference>